<dbReference type="GO" id="GO:0045159">
    <property type="term" value="F:myosin II binding"/>
    <property type="evidence" value="ECO:0007669"/>
    <property type="project" value="TreeGrafter"/>
</dbReference>
<gene>
    <name evidence="8" type="primary">Stxbp5l</name>
    <name evidence="8" type="ORF">CFP56_029506</name>
</gene>
<feature type="compositionally biased region" description="Basic and acidic residues" evidence="6">
    <location>
        <begin position="1072"/>
        <end position="1087"/>
    </location>
</feature>
<keyword evidence="5" id="KW-0175">Coiled coil</keyword>
<comment type="similarity">
    <text evidence="2">Belongs to the WD repeat L(2)GL family.</text>
</comment>
<dbReference type="SUPFAM" id="SSF50978">
    <property type="entry name" value="WD40 repeat-like"/>
    <property type="match status" value="2"/>
</dbReference>
<dbReference type="CDD" id="cd15873">
    <property type="entry name" value="R-SNARE_STXBP5_6"/>
    <property type="match status" value="1"/>
</dbReference>
<dbReference type="PROSITE" id="PS50892">
    <property type="entry name" value="V_SNARE"/>
    <property type="match status" value="1"/>
</dbReference>
<feature type="region of interest" description="Disordered" evidence="6">
    <location>
        <begin position="1110"/>
        <end position="1129"/>
    </location>
</feature>
<keyword evidence="9" id="KW-1185">Reference proteome</keyword>
<comment type="subcellular location">
    <subcellularLocation>
        <location evidence="1">Cytoplasm</location>
    </subcellularLocation>
</comment>
<organism evidence="8 9">
    <name type="scientific">Quercus suber</name>
    <name type="common">Cork oak</name>
    <dbReference type="NCBI Taxonomy" id="58331"/>
    <lineage>
        <taxon>Eukaryota</taxon>
        <taxon>Viridiplantae</taxon>
        <taxon>Streptophyta</taxon>
        <taxon>Embryophyta</taxon>
        <taxon>Tracheophyta</taxon>
        <taxon>Spermatophyta</taxon>
        <taxon>Magnoliopsida</taxon>
        <taxon>eudicotyledons</taxon>
        <taxon>Gunneridae</taxon>
        <taxon>Pentapetalae</taxon>
        <taxon>rosids</taxon>
        <taxon>fabids</taxon>
        <taxon>Fagales</taxon>
        <taxon>Fagaceae</taxon>
        <taxon>Quercus</taxon>
    </lineage>
</organism>
<evidence type="ECO:0000256" key="1">
    <source>
        <dbReference type="ARBA" id="ARBA00004496"/>
    </source>
</evidence>
<dbReference type="GO" id="GO:0005886">
    <property type="term" value="C:plasma membrane"/>
    <property type="evidence" value="ECO:0007669"/>
    <property type="project" value="TreeGrafter"/>
</dbReference>
<reference evidence="8 9" key="1">
    <citation type="journal article" date="2018" name="Sci. Data">
        <title>The draft genome sequence of cork oak.</title>
        <authorList>
            <person name="Ramos A.M."/>
            <person name="Usie A."/>
            <person name="Barbosa P."/>
            <person name="Barros P.M."/>
            <person name="Capote T."/>
            <person name="Chaves I."/>
            <person name="Simoes F."/>
            <person name="Abreu I."/>
            <person name="Carrasquinho I."/>
            <person name="Faro C."/>
            <person name="Guimaraes J.B."/>
            <person name="Mendonca D."/>
            <person name="Nobrega F."/>
            <person name="Rodrigues L."/>
            <person name="Saibo N.J.M."/>
            <person name="Varela M.C."/>
            <person name="Egas C."/>
            <person name="Matos J."/>
            <person name="Miguel C.M."/>
            <person name="Oliveira M.M."/>
            <person name="Ricardo C.P."/>
            <person name="Goncalves S."/>
        </authorList>
    </citation>
    <scope>NUCLEOTIDE SEQUENCE [LARGE SCALE GENOMIC DNA]</scope>
    <source>
        <strain evidence="9">cv. HL8</strain>
    </source>
</reference>
<dbReference type="PANTHER" id="PTHR10241:SF38">
    <property type="entry name" value="TRANSDUCIN FAMILY PROTEIN _ WD-40 REPEAT FAMILY PROTEIN"/>
    <property type="match status" value="1"/>
</dbReference>
<dbReference type="SMART" id="SM00320">
    <property type="entry name" value="WD40"/>
    <property type="match status" value="4"/>
</dbReference>
<dbReference type="GO" id="GO:0006887">
    <property type="term" value="P:exocytosis"/>
    <property type="evidence" value="ECO:0007669"/>
    <property type="project" value="UniProtKB-KW"/>
</dbReference>
<evidence type="ECO:0000313" key="9">
    <source>
        <dbReference type="Proteomes" id="UP000237347"/>
    </source>
</evidence>
<keyword evidence="3" id="KW-0268">Exocytosis</keyword>
<protein>
    <submittedName>
        <fullName evidence="8">Syntaxin-binding protein 5-like</fullName>
    </submittedName>
</protein>
<sequence length="1168" mass="128625">MKRSNLHWYNVCNELEQQQQNAVQGSVTRADLDPRVTLHYGIPSTSSILAFDSVQSLLAIGTLDGRIKVIGGDNIEALLISPKQLPYKYLEFLQNQGFIVSISTENEIQVWDLEQRQIASTLQWESNITAFSVIYGTTYMYIGCEYGMVAVLKYDAESKQIIHLPYCVPKNVIAEASGISLPDHLSVVGVLHQPLSQGNRQDKIYLKFPEAYGLVCPCVSKAYGLLIAYDNGLIVLWDASEDRIVLVRGYKDLLLKDKTVVDCLTDTRHELSDDVSDDTELDKEISSICWASNSGLVLAVGYVDGDIMFWNLTNASSIQDQKAAKSSNDVVKLQLSSGSRRLPVIVLHWATNRSHNDCGGQLFVYGGDEIGSVEVLTILSLDWSAGIESLKCIGRVDLTLNGFADMVLLPSSGTTESGGTGMSLVVLTNLGKLNVYNDIYLSALISQKEKKPSVTAVEYPMFIPTLDPYMTVAKLGLVYRDGKFSKVLSEIFSATKLHAPQTPDVGATKWPLTGGVPCQLIDTEVYHVERIYIAGYQDGSVRVWDATYPALSLIYVLGEVNGINIANTSAAVTALDFCSYTLTLAIGNQCGLVCVYKLVRSTDETSLHFVTETVNEGLVLLYTNFCVFLSNLLAVHNIHQENGPHCTAVFSLLNSPVCTLQFADFGSRLAVGFECGQVAVLDTSTLSVLFFTDSVSDSNTPVISLAVKTFSDTNSLVNSPEDSESKSSNNLGKGLVFTMTRNAHIVVMDGATGNIVTSQSLHLKTDSIAISMYILGKYNGSNFIPEMSSKKQSLNSPQKSEARSDFVQTNLQSGSTHEVELDSHETVYYVQQSMNLFILLCCEDALFFYSFESVIKGESNSIWKVNLVKPCCWTATLKKNEKELGLVVLYQSGAIEIRSLPTLEVLEEISLMSILRWNFKTNMDKTMCSSDNGQIFLVNGCEFATVSLLGNENDFRIPESLPSLHDKILEAAVPASVNLSPNQKNRQVADVAHGVLGGIIKNIKVGKEEHNVDVDLAEVHKNNVEHLESLYSSPPFLKPSAAVMDDQDIMELNLDDIKIDEPIALSSPSPKSDNESRDKGTERERLFEGASTDTNPRLRTAEEIRAKYRKAGDASAAASQARDKLAERKEKLERISQRTEELQSGAENFASMASELAKTMERRKWWNI</sequence>
<evidence type="ECO:0000256" key="5">
    <source>
        <dbReference type="PROSITE-ProRule" id="PRU00290"/>
    </source>
</evidence>
<evidence type="ECO:0000259" key="7">
    <source>
        <dbReference type="PROSITE" id="PS50892"/>
    </source>
</evidence>
<dbReference type="Proteomes" id="UP000237347">
    <property type="component" value="Unassembled WGS sequence"/>
</dbReference>
<name>A0AAW0JT08_QUESU</name>
<evidence type="ECO:0000256" key="2">
    <source>
        <dbReference type="ARBA" id="ARBA00008070"/>
    </source>
</evidence>
<dbReference type="GO" id="GO:0005096">
    <property type="term" value="F:GTPase activator activity"/>
    <property type="evidence" value="ECO:0007669"/>
    <property type="project" value="TreeGrafter"/>
</dbReference>
<dbReference type="PANTHER" id="PTHR10241">
    <property type="entry name" value="LETHAL 2 GIANT LARVAE PROTEIN"/>
    <property type="match status" value="1"/>
</dbReference>
<evidence type="ECO:0000313" key="8">
    <source>
        <dbReference type="EMBL" id="KAK7829319.1"/>
    </source>
</evidence>
<evidence type="ECO:0000256" key="6">
    <source>
        <dbReference type="SAM" id="MobiDB-lite"/>
    </source>
</evidence>
<dbReference type="InterPro" id="IPR042855">
    <property type="entry name" value="V_SNARE_CC"/>
</dbReference>
<dbReference type="InterPro" id="IPR015943">
    <property type="entry name" value="WD40/YVTN_repeat-like_dom_sf"/>
</dbReference>
<dbReference type="GO" id="GO:0019905">
    <property type="term" value="F:syntaxin binding"/>
    <property type="evidence" value="ECO:0007669"/>
    <property type="project" value="TreeGrafter"/>
</dbReference>
<dbReference type="Gene3D" id="1.20.5.110">
    <property type="match status" value="1"/>
</dbReference>
<dbReference type="SUPFAM" id="SSF58038">
    <property type="entry name" value="SNARE fusion complex"/>
    <property type="match status" value="1"/>
</dbReference>
<dbReference type="InterPro" id="IPR001680">
    <property type="entry name" value="WD40_rpt"/>
</dbReference>
<comment type="caution">
    <text evidence="8">The sequence shown here is derived from an EMBL/GenBank/DDBJ whole genome shotgun (WGS) entry which is preliminary data.</text>
</comment>
<evidence type="ECO:0000256" key="4">
    <source>
        <dbReference type="ARBA" id="ARBA00022490"/>
    </source>
</evidence>
<feature type="domain" description="V-SNARE coiled-coil homology" evidence="7">
    <location>
        <begin position="1103"/>
        <end position="1167"/>
    </location>
</feature>
<feature type="region of interest" description="Disordered" evidence="6">
    <location>
        <begin position="1061"/>
        <end position="1099"/>
    </location>
</feature>
<dbReference type="InterPro" id="IPR036322">
    <property type="entry name" value="WD40_repeat_dom_sf"/>
</dbReference>
<keyword evidence="4" id="KW-0963">Cytoplasm</keyword>
<dbReference type="Gene3D" id="2.130.10.10">
    <property type="entry name" value="YVTN repeat-like/Quinoprotein amine dehydrogenase"/>
    <property type="match status" value="3"/>
</dbReference>
<dbReference type="EMBL" id="PKMF04000485">
    <property type="protein sequence ID" value="KAK7829319.1"/>
    <property type="molecule type" value="Genomic_DNA"/>
</dbReference>
<proteinExistence type="inferred from homology"/>
<dbReference type="AlphaFoldDB" id="A0AAW0JT08"/>
<dbReference type="GO" id="GO:0005737">
    <property type="term" value="C:cytoplasm"/>
    <property type="evidence" value="ECO:0007669"/>
    <property type="project" value="UniProtKB-SubCell"/>
</dbReference>
<accession>A0AAW0JT08</accession>
<evidence type="ECO:0000256" key="3">
    <source>
        <dbReference type="ARBA" id="ARBA00022483"/>
    </source>
</evidence>
<dbReference type="GO" id="GO:0006893">
    <property type="term" value="P:Golgi to plasma membrane transport"/>
    <property type="evidence" value="ECO:0007669"/>
    <property type="project" value="TreeGrafter"/>
</dbReference>